<evidence type="ECO:0000256" key="1">
    <source>
        <dbReference type="SAM" id="MobiDB-lite"/>
    </source>
</evidence>
<evidence type="ECO:0000313" key="3">
    <source>
        <dbReference type="Proteomes" id="UP001642406"/>
    </source>
</evidence>
<organism evidence="2 3">
    <name type="scientific">Sporothrix bragantina</name>
    <dbReference type="NCBI Taxonomy" id="671064"/>
    <lineage>
        <taxon>Eukaryota</taxon>
        <taxon>Fungi</taxon>
        <taxon>Dikarya</taxon>
        <taxon>Ascomycota</taxon>
        <taxon>Pezizomycotina</taxon>
        <taxon>Sordariomycetes</taxon>
        <taxon>Sordariomycetidae</taxon>
        <taxon>Ophiostomatales</taxon>
        <taxon>Ophiostomataceae</taxon>
        <taxon>Sporothrix</taxon>
    </lineage>
</organism>
<sequence>MDNKRSRDADTEATSASGKRMRLDGATGSINSNDIKSVAHQALFRSHGNDNGGGARSNNFTAINSIISTQPVTAPAFDHRNSIVHGNDSNGRADVRTSENDSVFSIKNGSNASRASTGSNGSYPPLDRAPPGVLIEITRSFQQAVSTGRHRRSPTYVDADVMIVYWREDYDEVKASMKLLESVFQHSFYYATEVFAIPSTNPEQALYVAVEEFFAKNSTPEKLAILYYAGRSVPSEPSGGAPVWMPYVSASRPMSSPCSP</sequence>
<accession>A0ABP0CB35</accession>
<protein>
    <submittedName>
        <fullName evidence="2">Uncharacterized protein</fullName>
    </submittedName>
</protein>
<feature type="compositionally biased region" description="Basic and acidic residues" evidence="1">
    <location>
        <begin position="1"/>
        <end position="10"/>
    </location>
</feature>
<dbReference type="Proteomes" id="UP001642406">
    <property type="component" value="Unassembled WGS sequence"/>
</dbReference>
<name>A0ABP0CB35_9PEZI</name>
<reference evidence="2 3" key="1">
    <citation type="submission" date="2024-01" db="EMBL/GenBank/DDBJ databases">
        <authorList>
            <person name="Allen C."/>
            <person name="Tagirdzhanova G."/>
        </authorList>
    </citation>
    <scope>NUCLEOTIDE SEQUENCE [LARGE SCALE GENOMIC DNA]</scope>
</reference>
<dbReference type="EMBL" id="CAWUHC010000077">
    <property type="protein sequence ID" value="CAK7229121.1"/>
    <property type="molecule type" value="Genomic_DNA"/>
</dbReference>
<evidence type="ECO:0000313" key="2">
    <source>
        <dbReference type="EMBL" id="CAK7229121.1"/>
    </source>
</evidence>
<feature type="region of interest" description="Disordered" evidence="1">
    <location>
        <begin position="80"/>
        <end position="128"/>
    </location>
</feature>
<proteinExistence type="predicted"/>
<keyword evidence="3" id="KW-1185">Reference proteome</keyword>
<comment type="caution">
    <text evidence="2">The sequence shown here is derived from an EMBL/GenBank/DDBJ whole genome shotgun (WGS) entry which is preliminary data.</text>
</comment>
<feature type="compositionally biased region" description="Polar residues" evidence="1">
    <location>
        <begin position="100"/>
        <end position="122"/>
    </location>
</feature>
<feature type="region of interest" description="Disordered" evidence="1">
    <location>
        <begin position="1"/>
        <end position="29"/>
    </location>
</feature>
<gene>
    <name evidence="2" type="ORF">SBRCBS47491_007140</name>
</gene>